<evidence type="ECO:0000313" key="7">
    <source>
        <dbReference type="Proteomes" id="UP000037460"/>
    </source>
</evidence>
<dbReference type="PROSITE" id="PS50053">
    <property type="entry name" value="UBIQUITIN_2"/>
    <property type="match status" value="1"/>
</dbReference>
<feature type="region of interest" description="Disordered" evidence="2">
    <location>
        <begin position="398"/>
        <end position="418"/>
    </location>
</feature>
<dbReference type="GO" id="GO:0004843">
    <property type="term" value="F:cysteine-type deubiquitinase activity"/>
    <property type="evidence" value="ECO:0007669"/>
    <property type="project" value="InterPro"/>
</dbReference>
<dbReference type="InterPro" id="IPR000626">
    <property type="entry name" value="Ubiquitin-like_dom"/>
</dbReference>
<dbReference type="SUPFAM" id="SSF46934">
    <property type="entry name" value="UBA-like"/>
    <property type="match status" value="1"/>
</dbReference>
<keyword evidence="7" id="KW-1185">Reference proteome</keyword>
<evidence type="ECO:0000259" key="3">
    <source>
        <dbReference type="PROSITE" id="PS50030"/>
    </source>
</evidence>
<feature type="compositionally biased region" description="Low complexity" evidence="2">
    <location>
        <begin position="28"/>
        <end position="37"/>
    </location>
</feature>
<feature type="region of interest" description="Disordered" evidence="2">
    <location>
        <begin position="1"/>
        <end position="42"/>
    </location>
</feature>
<dbReference type="InterPro" id="IPR028889">
    <property type="entry name" value="USP"/>
</dbReference>
<dbReference type="Pfam" id="PF00443">
    <property type="entry name" value="UCH"/>
    <property type="match status" value="1"/>
</dbReference>
<dbReference type="InterPro" id="IPR038765">
    <property type="entry name" value="Papain-like_cys_pep_sf"/>
</dbReference>
<evidence type="ECO:0000259" key="5">
    <source>
        <dbReference type="PROSITE" id="PS50235"/>
    </source>
</evidence>
<dbReference type="EMBL" id="JWZX01002636">
    <property type="protein sequence ID" value="KOO27995.1"/>
    <property type="molecule type" value="Genomic_DNA"/>
</dbReference>
<dbReference type="SUPFAM" id="SSF54001">
    <property type="entry name" value="Cysteine proteinases"/>
    <property type="match status" value="1"/>
</dbReference>
<dbReference type="InterPro" id="IPR009060">
    <property type="entry name" value="UBA-like_sf"/>
</dbReference>
<protein>
    <submittedName>
        <fullName evidence="6">Uncharacterized protein</fullName>
    </submittedName>
</protein>
<evidence type="ECO:0000313" key="6">
    <source>
        <dbReference type="EMBL" id="KOO27995.1"/>
    </source>
</evidence>
<dbReference type="GO" id="GO:0016579">
    <property type="term" value="P:protein deubiquitination"/>
    <property type="evidence" value="ECO:0007669"/>
    <property type="project" value="InterPro"/>
</dbReference>
<dbReference type="PROSITE" id="PS00973">
    <property type="entry name" value="USP_2"/>
    <property type="match status" value="1"/>
</dbReference>
<dbReference type="GO" id="GO:0005829">
    <property type="term" value="C:cytosol"/>
    <property type="evidence" value="ECO:0007669"/>
    <property type="project" value="TreeGrafter"/>
</dbReference>
<dbReference type="GO" id="GO:0005634">
    <property type="term" value="C:nucleus"/>
    <property type="evidence" value="ECO:0007669"/>
    <property type="project" value="TreeGrafter"/>
</dbReference>
<comment type="caution">
    <text evidence="6">The sequence shown here is derived from an EMBL/GenBank/DDBJ whole genome shotgun (WGS) entry which is preliminary data.</text>
</comment>
<dbReference type="Pfam" id="PF00240">
    <property type="entry name" value="ubiquitin"/>
    <property type="match status" value="1"/>
</dbReference>
<dbReference type="AlphaFoldDB" id="A0A0M0JNE9"/>
<dbReference type="PROSITE" id="PS50030">
    <property type="entry name" value="UBA"/>
    <property type="match status" value="1"/>
</dbReference>
<dbReference type="OrthoDB" id="289038at2759"/>
<proteinExistence type="predicted"/>
<evidence type="ECO:0000256" key="2">
    <source>
        <dbReference type="SAM" id="MobiDB-lite"/>
    </source>
</evidence>
<dbReference type="SMART" id="SM00165">
    <property type="entry name" value="UBA"/>
    <property type="match status" value="1"/>
</dbReference>
<organism evidence="6 7">
    <name type="scientific">Chrysochromulina tobinii</name>
    <dbReference type="NCBI Taxonomy" id="1460289"/>
    <lineage>
        <taxon>Eukaryota</taxon>
        <taxon>Haptista</taxon>
        <taxon>Haptophyta</taxon>
        <taxon>Prymnesiophyceae</taxon>
        <taxon>Prymnesiales</taxon>
        <taxon>Chrysochromulinaceae</taxon>
        <taxon>Chrysochromulina</taxon>
    </lineage>
</organism>
<keyword evidence="1" id="KW-0175">Coiled coil</keyword>
<dbReference type="InterPro" id="IPR001394">
    <property type="entry name" value="Peptidase_C19_UCH"/>
</dbReference>
<feature type="region of interest" description="Disordered" evidence="2">
    <location>
        <begin position="178"/>
        <end position="236"/>
    </location>
</feature>
<evidence type="ECO:0000259" key="4">
    <source>
        <dbReference type="PROSITE" id="PS50053"/>
    </source>
</evidence>
<accession>A0A0M0JNE9</accession>
<dbReference type="InterPro" id="IPR015940">
    <property type="entry name" value="UBA"/>
</dbReference>
<feature type="domain" description="USP" evidence="5">
    <location>
        <begin position="1"/>
        <end position="401"/>
    </location>
</feature>
<dbReference type="InterPro" id="IPR018200">
    <property type="entry name" value="USP_CS"/>
</dbReference>
<dbReference type="InterPro" id="IPR050164">
    <property type="entry name" value="Peptidase_C19"/>
</dbReference>
<dbReference type="Proteomes" id="UP000037460">
    <property type="component" value="Unassembled WGS sequence"/>
</dbReference>
<evidence type="ECO:0000256" key="1">
    <source>
        <dbReference type="SAM" id="Coils"/>
    </source>
</evidence>
<dbReference type="PANTHER" id="PTHR24006">
    <property type="entry name" value="UBIQUITIN CARBOXYL-TERMINAL HYDROLASE"/>
    <property type="match status" value="1"/>
</dbReference>
<feature type="domain" description="UBA" evidence="3">
    <location>
        <begin position="70"/>
        <end position="109"/>
    </location>
</feature>
<reference evidence="7" key="1">
    <citation type="journal article" date="2015" name="PLoS Genet.">
        <title>Genome Sequence and Transcriptome Analyses of Chrysochromulina tobin: Metabolic Tools for Enhanced Algal Fitness in the Prominent Order Prymnesiales (Haptophyceae).</title>
        <authorList>
            <person name="Hovde B.T."/>
            <person name="Deodato C.R."/>
            <person name="Hunsperger H.M."/>
            <person name="Ryken S.A."/>
            <person name="Yost W."/>
            <person name="Jha R.K."/>
            <person name="Patterson J."/>
            <person name="Monnat R.J. Jr."/>
            <person name="Barlow S.B."/>
            <person name="Starkenburg S.R."/>
            <person name="Cattolico R.A."/>
        </authorList>
    </citation>
    <scope>NUCLEOTIDE SEQUENCE</scope>
    <source>
        <strain evidence="7">CCMP291</strain>
    </source>
</reference>
<name>A0A0M0JNE9_9EUKA</name>
<dbReference type="Gene3D" id="3.10.20.90">
    <property type="entry name" value="Phosphatidylinositol 3-kinase Catalytic Subunit, Chain A, domain 1"/>
    <property type="match status" value="1"/>
</dbReference>
<dbReference type="SUPFAM" id="SSF54236">
    <property type="entry name" value="Ubiquitin-like"/>
    <property type="match status" value="1"/>
</dbReference>
<feature type="compositionally biased region" description="Low complexity" evidence="2">
    <location>
        <begin position="205"/>
        <end position="227"/>
    </location>
</feature>
<sequence length="766" mass="84540">MQSAESDAPLSGLGATQPEAAEVDETAAEGAGDTATGVPMNAAEMMEHGASDEEGSTVLSQRYEVLASQRYDAKLANLIDQDFDPQLAHEALLRCEGNLDAARNELLNPWQTSGHEWIGRCVTRAHDGIEIDAWVTKWVPAFEDNPALWHVRHADDDEEDLEEDEMRAALEAFELRTMKRQAPSEARGQPPNKRLSPSRTHQHSPTELPPSSEAPPSAKAPEPSTSSVDDPPQTEAQERQQYIYGLATQAAAKKQKSAADPTDLQAVEAAAKKAAKDADAKLLFGLEPDYERFEFDYDTEEKTKKSDPIIFPELLDTHLDTHSLVFGPAGVGHQSPATYHLTAVVLHSGKDNAGHYTARILEQRRDGRWLTMDDQLVKEADFPKAIELTLTEAAIKAKRRKGATKPKDRQPGVTELEQRAPNDGRLFTSEEAYLLLYTREDLLDAAKATHEAVEAPAAVREAVERANATLRADHAKYQDALRVLKARDVFNDELRPILRADGHDGRWIESRWLQACLTLGPRGTTDEPGPIRNQFIECCHGGAADPKHVSTGAMKLISVAAWQKLLGLFQGGPELLATGCVTCADAEWEKRQQEKDREALKTALASALKSASSSRPKKRAAVEANGGDGGVPHDDYYYVPRLTGSKWLRWLSEGQRDATRELFCLHGSTIWRSILASSSINVLNLKYRILEATEWSPTQQRLFIDGDELLNDEQSLSDAGVLPNSFIHVYIDTSRVAELPTIEGAFGDADKTKTRPLEFIGDDEIY</sequence>
<gene>
    <name evidence="6" type="ORF">Ctob_014550</name>
</gene>
<dbReference type="InterPro" id="IPR029071">
    <property type="entry name" value="Ubiquitin-like_domsf"/>
</dbReference>
<feature type="domain" description="Ubiquitin-like" evidence="4">
    <location>
        <begin position="681"/>
        <end position="731"/>
    </location>
</feature>
<dbReference type="PROSITE" id="PS50235">
    <property type="entry name" value="USP_3"/>
    <property type="match status" value="1"/>
</dbReference>
<feature type="compositionally biased region" description="Basic and acidic residues" evidence="2">
    <location>
        <begin position="405"/>
        <end position="418"/>
    </location>
</feature>
<feature type="coiled-coil region" evidence="1">
    <location>
        <begin position="460"/>
        <end position="487"/>
    </location>
</feature>
<dbReference type="Gene3D" id="3.90.70.10">
    <property type="entry name" value="Cysteine proteinases"/>
    <property type="match status" value="1"/>
</dbReference>